<keyword evidence="4" id="KW-1185">Reference proteome</keyword>
<protein>
    <recommendedName>
        <fullName evidence="2">WW domain-containing protein</fullName>
    </recommendedName>
</protein>
<name>A0AAE0GHN5_9CHLO</name>
<organism evidence="3 4">
    <name type="scientific">Cymbomonas tetramitiformis</name>
    <dbReference type="NCBI Taxonomy" id="36881"/>
    <lineage>
        <taxon>Eukaryota</taxon>
        <taxon>Viridiplantae</taxon>
        <taxon>Chlorophyta</taxon>
        <taxon>Pyramimonadophyceae</taxon>
        <taxon>Pyramimonadales</taxon>
        <taxon>Pyramimonadaceae</taxon>
        <taxon>Cymbomonas</taxon>
    </lineage>
</organism>
<accession>A0AAE0GHN5</accession>
<gene>
    <name evidence="3" type="ORF">CYMTET_13651</name>
</gene>
<dbReference type="EMBL" id="LGRX02005461">
    <property type="protein sequence ID" value="KAK3278410.1"/>
    <property type="molecule type" value="Genomic_DNA"/>
</dbReference>
<feature type="region of interest" description="Disordered" evidence="1">
    <location>
        <begin position="1"/>
        <end position="41"/>
    </location>
</feature>
<comment type="caution">
    <text evidence="3">The sequence shown here is derived from an EMBL/GenBank/DDBJ whole genome shotgun (WGS) entry which is preliminary data.</text>
</comment>
<feature type="domain" description="WW" evidence="2">
    <location>
        <begin position="101"/>
        <end position="134"/>
    </location>
</feature>
<evidence type="ECO:0000256" key="1">
    <source>
        <dbReference type="SAM" id="MobiDB-lite"/>
    </source>
</evidence>
<evidence type="ECO:0000313" key="3">
    <source>
        <dbReference type="EMBL" id="KAK3278410.1"/>
    </source>
</evidence>
<dbReference type="SUPFAM" id="SSF51045">
    <property type="entry name" value="WW domain"/>
    <property type="match status" value="1"/>
</dbReference>
<dbReference type="InterPro" id="IPR001202">
    <property type="entry name" value="WW_dom"/>
</dbReference>
<dbReference type="InterPro" id="IPR053233">
    <property type="entry name" value="ABRA-related"/>
</dbReference>
<dbReference type="PANTHER" id="PTHR21715">
    <property type="entry name" value="RH04127P"/>
    <property type="match status" value="1"/>
</dbReference>
<evidence type="ECO:0000313" key="4">
    <source>
        <dbReference type="Proteomes" id="UP001190700"/>
    </source>
</evidence>
<reference evidence="3 4" key="1">
    <citation type="journal article" date="2015" name="Genome Biol. Evol.">
        <title>Comparative Genomics of a Bacterivorous Green Alga Reveals Evolutionary Causalities and Consequences of Phago-Mixotrophic Mode of Nutrition.</title>
        <authorList>
            <person name="Burns J.A."/>
            <person name="Paasch A."/>
            <person name="Narechania A."/>
            <person name="Kim E."/>
        </authorList>
    </citation>
    <scope>NUCLEOTIDE SEQUENCE [LARGE SCALE GENOMIC DNA]</scope>
    <source>
        <strain evidence="3 4">PLY_AMNH</strain>
    </source>
</reference>
<dbReference type="AlphaFoldDB" id="A0AAE0GHN5"/>
<dbReference type="PROSITE" id="PS50020">
    <property type="entry name" value="WW_DOMAIN_2"/>
    <property type="match status" value="1"/>
</dbReference>
<evidence type="ECO:0000259" key="2">
    <source>
        <dbReference type="PROSITE" id="PS50020"/>
    </source>
</evidence>
<dbReference type="Gene3D" id="3.30.1470.10">
    <property type="entry name" value="Photosystem I PsaD, reaction center subunit II"/>
    <property type="match status" value="1"/>
</dbReference>
<dbReference type="CDD" id="cd00201">
    <property type="entry name" value="WW"/>
    <property type="match status" value="1"/>
</dbReference>
<sequence length="676" mass="74004">MSEDLSAEGGLPAILEGTENNDVQKPAESEPEEQAPRTSNNVRFVTNEVANVQMAASFRFEEPEHVFAPSQEDIQAYRKWLGLDADEGAYMSWIAEEGLKTSLPNNVKMCTSSQGDVFFYDTSSKQASWEHPKEAAFRQLVQLQRGKQPGDLAATSSPAELVREHLRRIRRVQAYFETVNDVGNGGLEVGKVASCMKFLLKTELKGSEWERFMQETLVRATMDKYTSLQEADFVEVYCKCLQSSDVKDRFARQSELKILGGQWHLSDAGCDARLEAAGDVWREAPGASAAQSDALSAAALRAALPNAQADDATWQAMAADVLKLALGKATILDGLRDLMGSSDMRRKYADQVAGMCYLEGSWWKQVNMQEDVLVAVSSTFDMYVMDPGHLYIDENDIPLALQDLLSPSTSFSKWKLALKGCINAWSRNEKPKRSSVGELSFQEFLPLFEMVRNHPDIQLLQRPQMGLRFVGGHWWREMTAAALEQHLQQVVASSMQGPSGGGWHVGDRGVAAMLTVLFGPLLEKEISGCTGVGGGYHFAMRQIGMTWEAARAARRRGGAAGDCLSQVGEDGAQLQFEDVVDVCVNSCAAAAQVALAEGTPALVGGRMWIALRNGELAADAANHFQTFCGPVMAAEALAEGGLAGLWGTERSKLSVEDRDKLLAALLPAELAMYRHR</sequence>
<dbReference type="Proteomes" id="UP001190700">
    <property type="component" value="Unassembled WGS sequence"/>
</dbReference>
<dbReference type="InterPro" id="IPR036020">
    <property type="entry name" value="WW_dom_sf"/>
</dbReference>
<proteinExistence type="predicted"/>
<dbReference type="PANTHER" id="PTHR21715:SF0">
    <property type="entry name" value="RH04127P"/>
    <property type="match status" value="1"/>
</dbReference>